<evidence type="ECO:0000256" key="2">
    <source>
        <dbReference type="ARBA" id="ARBA00001946"/>
    </source>
</evidence>
<evidence type="ECO:0000256" key="3">
    <source>
        <dbReference type="ARBA" id="ARBA00013081"/>
    </source>
</evidence>
<comment type="cofactor">
    <cofactor evidence="1">
        <name>Mn(2+)</name>
        <dbReference type="ChEBI" id="CHEBI:29035"/>
    </cofactor>
</comment>
<keyword evidence="7 9" id="KW-0904">Protein phosphatase</keyword>
<evidence type="ECO:0000256" key="9">
    <source>
        <dbReference type="RuleBase" id="RU003465"/>
    </source>
</evidence>
<dbReference type="AlphaFoldDB" id="D8SW35"/>
<dbReference type="SUPFAM" id="SSF81606">
    <property type="entry name" value="PP2C-like"/>
    <property type="match status" value="1"/>
</dbReference>
<keyword evidence="4" id="KW-0479">Metal-binding</keyword>
<feature type="non-terminal residue" evidence="12">
    <location>
        <position position="294"/>
    </location>
</feature>
<organism evidence="13">
    <name type="scientific">Selaginella moellendorffii</name>
    <name type="common">Spikemoss</name>
    <dbReference type="NCBI Taxonomy" id="88036"/>
    <lineage>
        <taxon>Eukaryota</taxon>
        <taxon>Viridiplantae</taxon>
        <taxon>Streptophyta</taxon>
        <taxon>Embryophyta</taxon>
        <taxon>Tracheophyta</taxon>
        <taxon>Lycopodiopsida</taxon>
        <taxon>Selaginellales</taxon>
        <taxon>Selaginellaceae</taxon>
        <taxon>Selaginella</taxon>
    </lineage>
</organism>
<gene>
    <name evidence="12" type="ORF">SELMODRAFT_13829</name>
</gene>
<dbReference type="GO" id="GO:0004722">
    <property type="term" value="F:protein serine/threonine phosphatase activity"/>
    <property type="evidence" value="ECO:0000318"/>
    <property type="project" value="GO_Central"/>
</dbReference>
<feature type="non-terminal residue" evidence="12">
    <location>
        <position position="1"/>
    </location>
</feature>
<evidence type="ECO:0000313" key="13">
    <source>
        <dbReference type="Proteomes" id="UP000001514"/>
    </source>
</evidence>
<evidence type="ECO:0000256" key="10">
    <source>
        <dbReference type="SAM" id="MobiDB-lite"/>
    </source>
</evidence>
<evidence type="ECO:0000256" key="8">
    <source>
        <dbReference type="ARBA" id="ARBA00023211"/>
    </source>
</evidence>
<dbReference type="Gene3D" id="3.60.40.10">
    <property type="entry name" value="PPM-type phosphatase domain"/>
    <property type="match status" value="1"/>
</dbReference>
<dbReference type="InterPro" id="IPR015655">
    <property type="entry name" value="PP2C"/>
</dbReference>
<dbReference type="InterPro" id="IPR001932">
    <property type="entry name" value="PPM-type_phosphatase-like_dom"/>
</dbReference>
<dbReference type="eggNOG" id="KOG0698">
    <property type="taxonomic scope" value="Eukaryota"/>
</dbReference>
<feature type="domain" description="PPM-type phosphatase" evidence="11">
    <location>
        <begin position="38"/>
        <end position="291"/>
    </location>
</feature>
<dbReference type="SMART" id="SM00332">
    <property type="entry name" value="PP2Cc"/>
    <property type="match status" value="1"/>
</dbReference>
<proteinExistence type="inferred from homology"/>
<dbReference type="PROSITE" id="PS51746">
    <property type="entry name" value="PPM_2"/>
    <property type="match status" value="1"/>
</dbReference>
<dbReference type="EMBL" id="GL377647">
    <property type="protein sequence ID" value="EFJ11355.1"/>
    <property type="molecule type" value="Genomic_DNA"/>
</dbReference>
<dbReference type="PROSITE" id="PS01032">
    <property type="entry name" value="PPM_1"/>
    <property type="match status" value="1"/>
</dbReference>
<dbReference type="EC" id="3.1.3.16" evidence="3"/>
<comment type="cofactor">
    <cofactor evidence="2">
        <name>Mg(2+)</name>
        <dbReference type="ChEBI" id="CHEBI:18420"/>
    </cofactor>
</comment>
<evidence type="ECO:0000259" key="11">
    <source>
        <dbReference type="PROSITE" id="PS51746"/>
    </source>
</evidence>
<dbReference type="GO" id="GO:0007165">
    <property type="term" value="P:signal transduction"/>
    <property type="evidence" value="ECO:0000318"/>
    <property type="project" value="GO_Central"/>
</dbReference>
<keyword evidence="6" id="KW-0460">Magnesium</keyword>
<dbReference type="OrthoDB" id="10264738at2759"/>
<dbReference type="InterPro" id="IPR036457">
    <property type="entry name" value="PPM-type-like_dom_sf"/>
</dbReference>
<evidence type="ECO:0000313" key="12">
    <source>
        <dbReference type="EMBL" id="EFJ11355.1"/>
    </source>
</evidence>
<keyword evidence="5 9" id="KW-0378">Hydrolase</keyword>
<dbReference type="SMART" id="SM00331">
    <property type="entry name" value="PP2C_SIG"/>
    <property type="match status" value="1"/>
</dbReference>
<reference evidence="12 13" key="1">
    <citation type="journal article" date="2011" name="Science">
        <title>The Selaginella genome identifies genetic changes associated with the evolution of vascular plants.</title>
        <authorList>
            <person name="Banks J.A."/>
            <person name="Nishiyama T."/>
            <person name="Hasebe M."/>
            <person name="Bowman J.L."/>
            <person name="Gribskov M."/>
            <person name="dePamphilis C."/>
            <person name="Albert V.A."/>
            <person name="Aono N."/>
            <person name="Aoyama T."/>
            <person name="Ambrose B.A."/>
            <person name="Ashton N.W."/>
            <person name="Axtell M.J."/>
            <person name="Barker E."/>
            <person name="Barker M.S."/>
            <person name="Bennetzen J.L."/>
            <person name="Bonawitz N.D."/>
            <person name="Chapple C."/>
            <person name="Cheng C."/>
            <person name="Correa L.G."/>
            <person name="Dacre M."/>
            <person name="DeBarry J."/>
            <person name="Dreyer I."/>
            <person name="Elias M."/>
            <person name="Engstrom E.M."/>
            <person name="Estelle M."/>
            <person name="Feng L."/>
            <person name="Finet C."/>
            <person name="Floyd S.K."/>
            <person name="Frommer W.B."/>
            <person name="Fujita T."/>
            <person name="Gramzow L."/>
            <person name="Gutensohn M."/>
            <person name="Harholt J."/>
            <person name="Hattori M."/>
            <person name="Heyl A."/>
            <person name="Hirai T."/>
            <person name="Hiwatashi Y."/>
            <person name="Ishikawa M."/>
            <person name="Iwata M."/>
            <person name="Karol K.G."/>
            <person name="Koehler B."/>
            <person name="Kolukisaoglu U."/>
            <person name="Kubo M."/>
            <person name="Kurata T."/>
            <person name="Lalonde S."/>
            <person name="Li K."/>
            <person name="Li Y."/>
            <person name="Litt A."/>
            <person name="Lyons E."/>
            <person name="Manning G."/>
            <person name="Maruyama T."/>
            <person name="Michael T.P."/>
            <person name="Mikami K."/>
            <person name="Miyazaki S."/>
            <person name="Morinaga S."/>
            <person name="Murata T."/>
            <person name="Mueller-Roeber B."/>
            <person name="Nelson D.R."/>
            <person name="Obara M."/>
            <person name="Oguri Y."/>
            <person name="Olmstead R.G."/>
            <person name="Onodera N."/>
            <person name="Petersen B.L."/>
            <person name="Pils B."/>
            <person name="Prigge M."/>
            <person name="Rensing S.A."/>
            <person name="Riano-Pachon D.M."/>
            <person name="Roberts A.W."/>
            <person name="Sato Y."/>
            <person name="Scheller H.V."/>
            <person name="Schulz B."/>
            <person name="Schulz C."/>
            <person name="Shakirov E.V."/>
            <person name="Shibagaki N."/>
            <person name="Shinohara N."/>
            <person name="Shippen D.E."/>
            <person name="Soerensen I."/>
            <person name="Sotooka R."/>
            <person name="Sugimoto N."/>
            <person name="Sugita M."/>
            <person name="Sumikawa N."/>
            <person name="Tanurdzic M."/>
            <person name="Theissen G."/>
            <person name="Ulvskov P."/>
            <person name="Wakazuki S."/>
            <person name="Weng J.K."/>
            <person name="Willats W.W."/>
            <person name="Wipf D."/>
            <person name="Wolf P.G."/>
            <person name="Yang L."/>
            <person name="Zimmer A.D."/>
            <person name="Zhu Q."/>
            <person name="Mitros T."/>
            <person name="Hellsten U."/>
            <person name="Loque D."/>
            <person name="Otillar R."/>
            <person name="Salamov A."/>
            <person name="Schmutz J."/>
            <person name="Shapiro H."/>
            <person name="Lindquist E."/>
            <person name="Lucas S."/>
            <person name="Rokhsar D."/>
            <person name="Grigoriev I.V."/>
        </authorList>
    </citation>
    <scope>NUCLEOTIDE SEQUENCE [LARGE SCALE GENOMIC DNA]</scope>
</reference>
<keyword evidence="8" id="KW-0464">Manganese</keyword>
<dbReference type="PANTHER" id="PTHR47992">
    <property type="entry name" value="PROTEIN PHOSPHATASE"/>
    <property type="match status" value="1"/>
</dbReference>
<accession>D8SW35</accession>
<comment type="similarity">
    <text evidence="9">Belongs to the PP2C family.</text>
</comment>
<dbReference type="FunCoup" id="D8SW35">
    <property type="interactions" value="32"/>
</dbReference>
<name>D8SW35_SELML</name>
<dbReference type="Proteomes" id="UP000001514">
    <property type="component" value="Unassembled WGS sequence"/>
</dbReference>
<dbReference type="InterPro" id="IPR000222">
    <property type="entry name" value="PP2C_BS"/>
</dbReference>
<sequence length="294" mass="31805">LKRKRPPKLQIPSSGGESEVVKPDHMDVPMDISAEGKGYGIHSKKGHREVLEDAYQAVLDIDGNSRHAFFGIFDGHGGRVAAEFAADNLSRNIRDALDNGERDLEAAVRVGYLSTDAAFLKKQLSSGASCVTAFIRDGSLVVANAGDCRAVMSRNGVAVALTEDHRLAREDERRRVEDLGGYVDLYSGVWRLQGVLAVSRGIGDIHLKRWVSAEPEIQKLAVDEDCEFLLLASDGLWDVVSNQEAVDCVGDEIRSAEMSSVGGLAASTKKLAELAASRGSQDDISVMAIDLRHF</sequence>
<dbReference type="OMA" id="VWRIQGC"/>
<dbReference type="KEGG" id="smo:SELMODRAFT_13829"/>
<dbReference type="STRING" id="88036.D8SW35"/>
<protein>
    <recommendedName>
        <fullName evidence="3">protein-serine/threonine phosphatase</fullName>
        <ecNumber evidence="3">3.1.3.16</ecNumber>
    </recommendedName>
</protein>
<evidence type="ECO:0000256" key="1">
    <source>
        <dbReference type="ARBA" id="ARBA00001936"/>
    </source>
</evidence>
<evidence type="ECO:0000256" key="4">
    <source>
        <dbReference type="ARBA" id="ARBA00022723"/>
    </source>
</evidence>
<evidence type="ECO:0000256" key="6">
    <source>
        <dbReference type="ARBA" id="ARBA00022842"/>
    </source>
</evidence>
<keyword evidence="13" id="KW-1185">Reference proteome</keyword>
<feature type="region of interest" description="Disordered" evidence="10">
    <location>
        <begin position="1"/>
        <end position="23"/>
    </location>
</feature>
<dbReference type="GO" id="GO:0046872">
    <property type="term" value="F:metal ion binding"/>
    <property type="evidence" value="ECO:0007669"/>
    <property type="project" value="UniProtKB-KW"/>
</dbReference>
<evidence type="ECO:0000256" key="7">
    <source>
        <dbReference type="ARBA" id="ARBA00022912"/>
    </source>
</evidence>
<dbReference type="CDD" id="cd00143">
    <property type="entry name" value="PP2Cc"/>
    <property type="match status" value="1"/>
</dbReference>
<dbReference type="Pfam" id="PF00481">
    <property type="entry name" value="PP2C"/>
    <property type="match status" value="1"/>
</dbReference>
<dbReference type="Gramene" id="EFJ11355">
    <property type="protein sequence ID" value="EFJ11355"/>
    <property type="gene ID" value="SELMODRAFT_13829"/>
</dbReference>
<dbReference type="HOGENOM" id="CLU_013173_0_1_1"/>
<evidence type="ECO:0000256" key="5">
    <source>
        <dbReference type="ARBA" id="ARBA00022801"/>
    </source>
</evidence>
<dbReference type="InParanoid" id="D8SW35"/>